<keyword evidence="8" id="KW-1185">Reference proteome</keyword>
<keyword evidence="5" id="KW-0175">Coiled coil</keyword>
<evidence type="ECO:0000259" key="7">
    <source>
        <dbReference type="PROSITE" id="PS51999"/>
    </source>
</evidence>
<proteinExistence type="predicted"/>
<evidence type="ECO:0000256" key="5">
    <source>
        <dbReference type="SAM" id="Coils"/>
    </source>
</evidence>
<dbReference type="eggNOG" id="ENOG502SW2A">
    <property type="taxonomic scope" value="Eukaryota"/>
</dbReference>
<evidence type="ECO:0000256" key="4">
    <source>
        <dbReference type="PROSITE-ProRule" id="PRU01343"/>
    </source>
</evidence>
<keyword evidence="2 4" id="KW-0863">Zinc-finger</keyword>
<sequence length="139" mass="15935">MSENSYSSKRKCHCGKFANHFTSTTLFNPERRFYKCPKPQDTSCGYWKWSDDPIPDRALVVINNLRSQLDAANAKISTLKSSLDNVNIERDKLKEKLIAVKARNHVQVTKLEEKILKMKIFTIILCTLFVGIVAARVMN</sequence>
<dbReference type="STRING" id="4096.A0A1U7XXE5"/>
<name>A0A1U7XXE5_NICSY</name>
<organism evidence="8 9">
    <name type="scientific">Nicotiana sylvestris</name>
    <name type="common">Wood tobacco</name>
    <name type="synonym">South American tobacco</name>
    <dbReference type="NCBI Taxonomy" id="4096"/>
    <lineage>
        <taxon>Eukaryota</taxon>
        <taxon>Viridiplantae</taxon>
        <taxon>Streptophyta</taxon>
        <taxon>Embryophyta</taxon>
        <taxon>Tracheophyta</taxon>
        <taxon>Spermatophyta</taxon>
        <taxon>Magnoliopsida</taxon>
        <taxon>eudicotyledons</taxon>
        <taxon>Gunneridae</taxon>
        <taxon>Pentapetalae</taxon>
        <taxon>asterids</taxon>
        <taxon>lamiids</taxon>
        <taxon>Solanales</taxon>
        <taxon>Solanaceae</taxon>
        <taxon>Nicotianoideae</taxon>
        <taxon>Nicotianeae</taxon>
        <taxon>Nicotiana</taxon>
    </lineage>
</organism>
<keyword evidence="6" id="KW-1133">Transmembrane helix</keyword>
<evidence type="ECO:0000313" key="8">
    <source>
        <dbReference type="Proteomes" id="UP000189701"/>
    </source>
</evidence>
<keyword evidence="6" id="KW-0812">Transmembrane</keyword>
<dbReference type="AlphaFoldDB" id="A0A1U7XXE5"/>
<evidence type="ECO:0000256" key="6">
    <source>
        <dbReference type="SAM" id="Phobius"/>
    </source>
</evidence>
<evidence type="ECO:0000313" key="9">
    <source>
        <dbReference type="RefSeq" id="XP_009796652.1"/>
    </source>
</evidence>
<dbReference type="Proteomes" id="UP000189701">
    <property type="component" value="Unplaced"/>
</dbReference>
<evidence type="ECO:0000256" key="3">
    <source>
        <dbReference type="ARBA" id="ARBA00022833"/>
    </source>
</evidence>
<evidence type="ECO:0000256" key="2">
    <source>
        <dbReference type="ARBA" id="ARBA00022771"/>
    </source>
</evidence>
<dbReference type="Pfam" id="PF06839">
    <property type="entry name" value="Zn_ribbon_GRF"/>
    <property type="match status" value="1"/>
</dbReference>
<reference evidence="9" key="2">
    <citation type="submission" date="2025-08" db="UniProtKB">
        <authorList>
            <consortium name="RefSeq"/>
        </authorList>
    </citation>
    <scope>IDENTIFICATION</scope>
    <source>
        <tissue evidence="9">Leaf</tissue>
    </source>
</reference>
<feature type="transmembrane region" description="Helical" evidence="6">
    <location>
        <begin position="120"/>
        <end position="138"/>
    </location>
</feature>
<accession>A0A1U7XXE5</accession>
<gene>
    <name evidence="9" type="primary">LOC104243198</name>
</gene>
<protein>
    <submittedName>
        <fullName evidence="9">Uncharacterized protein At4g04775-like</fullName>
    </submittedName>
</protein>
<dbReference type="GO" id="GO:0008270">
    <property type="term" value="F:zinc ion binding"/>
    <property type="evidence" value="ECO:0007669"/>
    <property type="project" value="UniProtKB-KW"/>
</dbReference>
<dbReference type="RefSeq" id="XP_009796652.1">
    <property type="nucleotide sequence ID" value="XM_009798350.1"/>
</dbReference>
<dbReference type="PROSITE" id="PS51999">
    <property type="entry name" value="ZF_GRF"/>
    <property type="match status" value="1"/>
</dbReference>
<dbReference type="InterPro" id="IPR010666">
    <property type="entry name" value="Znf_GRF"/>
</dbReference>
<reference evidence="8" key="1">
    <citation type="journal article" date="2013" name="Genome Biol.">
        <title>Reference genomes and transcriptomes of Nicotiana sylvestris and Nicotiana tomentosiformis.</title>
        <authorList>
            <person name="Sierro N."/>
            <person name="Battey J.N."/>
            <person name="Ouadi S."/>
            <person name="Bovet L."/>
            <person name="Goepfert S."/>
            <person name="Bakaher N."/>
            <person name="Peitsch M.C."/>
            <person name="Ivanov N.V."/>
        </authorList>
    </citation>
    <scope>NUCLEOTIDE SEQUENCE [LARGE SCALE GENOMIC DNA]</scope>
</reference>
<feature type="domain" description="GRF-type" evidence="7">
    <location>
        <begin position="12"/>
        <end position="53"/>
    </location>
</feature>
<evidence type="ECO:0000256" key="1">
    <source>
        <dbReference type="ARBA" id="ARBA00022723"/>
    </source>
</evidence>
<keyword evidence="6" id="KW-0472">Membrane</keyword>
<keyword evidence="1" id="KW-0479">Metal-binding</keyword>
<keyword evidence="3" id="KW-0862">Zinc</keyword>
<dbReference type="PANTHER" id="PTHR33248">
    <property type="entry name" value="ZINC ION-BINDING PROTEIN"/>
    <property type="match status" value="1"/>
</dbReference>
<feature type="coiled-coil region" evidence="5">
    <location>
        <begin position="62"/>
        <end position="103"/>
    </location>
</feature>